<dbReference type="AlphaFoldDB" id="A0AAE0F7A9"/>
<feature type="non-terminal residue" evidence="2">
    <location>
        <position position="1"/>
    </location>
</feature>
<evidence type="ECO:0000313" key="3">
    <source>
        <dbReference type="Proteomes" id="UP001190700"/>
    </source>
</evidence>
<name>A0AAE0F7A9_9CHLO</name>
<accession>A0AAE0F7A9</accession>
<evidence type="ECO:0000313" key="2">
    <source>
        <dbReference type="EMBL" id="KAK3254423.1"/>
    </source>
</evidence>
<organism evidence="2 3">
    <name type="scientific">Cymbomonas tetramitiformis</name>
    <dbReference type="NCBI Taxonomy" id="36881"/>
    <lineage>
        <taxon>Eukaryota</taxon>
        <taxon>Viridiplantae</taxon>
        <taxon>Chlorophyta</taxon>
        <taxon>Pyramimonadophyceae</taxon>
        <taxon>Pyramimonadales</taxon>
        <taxon>Pyramimonadaceae</taxon>
        <taxon>Cymbomonas</taxon>
    </lineage>
</organism>
<reference evidence="2 3" key="1">
    <citation type="journal article" date="2015" name="Genome Biol. Evol.">
        <title>Comparative Genomics of a Bacterivorous Green Alga Reveals Evolutionary Causalities and Consequences of Phago-Mixotrophic Mode of Nutrition.</title>
        <authorList>
            <person name="Burns J.A."/>
            <person name="Paasch A."/>
            <person name="Narechania A."/>
            <person name="Kim E."/>
        </authorList>
    </citation>
    <scope>NUCLEOTIDE SEQUENCE [LARGE SCALE GENOMIC DNA]</scope>
    <source>
        <strain evidence="2 3">PLY_AMNH</strain>
    </source>
</reference>
<sequence>RGRLLAYIWHSTSTMLKDSLRVNSILQEKVDATDEFRAELEAQFEQKTEKVHKANEFLVKEKNEIQEQYTKQSLQVLSMQYELESLREFREVSTDAGVMKGTIEGQERRLNNMEMQLAKRLEELEGAREVMEQYRKRTDKVTIELQTLAEACERQTEKMKNLTPRLKRRFEGVMAKRLSEAQKKDVDRALSSGLSFDIITELIRDTHYAQFAQYLGAIPETEGMSREDLLSKLQTADTGQIEAMFGLQEEGEEHSLIIATLVHHGLSPQKVATIAMGKTENGEVIHGYSEIYGCSPKSNPSDIKKLLVKVHPSFLPFSSPFLDPHTLLRGA</sequence>
<evidence type="ECO:0000256" key="1">
    <source>
        <dbReference type="SAM" id="Coils"/>
    </source>
</evidence>
<protein>
    <submittedName>
        <fullName evidence="2">Uncharacterized protein</fullName>
    </submittedName>
</protein>
<dbReference type="Proteomes" id="UP001190700">
    <property type="component" value="Unassembled WGS sequence"/>
</dbReference>
<dbReference type="EMBL" id="LGRX02023605">
    <property type="protein sequence ID" value="KAK3254423.1"/>
    <property type="molecule type" value="Genomic_DNA"/>
</dbReference>
<keyword evidence="3" id="KW-1185">Reference proteome</keyword>
<comment type="caution">
    <text evidence="2">The sequence shown here is derived from an EMBL/GenBank/DDBJ whole genome shotgun (WGS) entry which is preliminary data.</text>
</comment>
<gene>
    <name evidence="2" type="ORF">CYMTET_36361</name>
</gene>
<proteinExistence type="predicted"/>
<feature type="coiled-coil region" evidence="1">
    <location>
        <begin position="103"/>
        <end position="151"/>
    </location>
</feature>
<keyword evidence="1" id="KW-0175">Coiled coil</keyword>